<evidence type="ECO:0000313" key="8">
    <source>
        <dbReference type="EMBL" id="MBJ8339860.1"/>
    </source>
</evidence>
<feature type="binding site" evidence="5">
    <location>
        <position position="100"/>
    </location>
    <ligand>
        <name>Fe cation</name>
        <dbReference type="ChEBI" id="CHEBI:24875"/>
        <label>1</label>
    </ligand>
</feature>
<evidence type="ECO:0000256" key="3">
    <source>
        <dbReference type="ARBA" id="ARBA00023002"/>
    </source>
</evidence>
<comment type="caution">
    <text evidence="8">The sequence shown here is derived from an EMBL/GenBank/DDBJ whole genome shotgun (WGS) entry which is preliminary data.</text>
</comment>
<dbReference type="AlphaFoldDB" id="A0A934NRF4"/>
<dbReference type="Gene3D" id="1.20.1260.10">
    <property type="match status" value="1"/>
</dbReference>
<evidence type="ECO:0000256" key="1">
    <source>
        <dbReference type="ARBA" id="ARBA00022434"/>
    </source>
</evidence>
<dbReference type="GO" id="GO:0008198">
    <property type="term" value="F:ferrous iron binding"/>
    <property type="evidence" value="ECO:0007669"/>
    <property type="project" value="TreeGrafter"/>
</dbReference>
<dbReference type="PANTHER" id="PTHR11431">
    <property type="entry name" value="FERRITIN"/>
    <property type="match status" value="1"/>
</dbReference>
<dbReference type="GO" id="GO:0005829">
    <property type="term" value="C:cytosol"/>
    <property type="evidence" value="ECO:0007669"/>
    <property type="project" value="TreeGrafter"/>
</dbReference>
<feature type="domain" description="Ferritin-like diiron" evidence="7">
    <location>
        <begin position="6"/>
        <end position="151"/>
    </location>
</feature>
<gene>
    <name evidence="8" type="ORF">JGU71_13270</name>
</gene>
<evidence type="ECO:0000256" key="4">
    <source>
        <dbReference type="ARBA" id="ARBA00023004"/>
    </source>
</evidence>
<dbReference type="Pfam" id="PF00210">
    <property type="entry name" value="Ferritin"/>
    <property type="match status" value="1"/>
</dbReference>
<dbReference type="InterPro" id="IPR012347">
    <property type="entry name" value="Ferritin-like"/>
</dbReference>
<dbReference type="PANTHER" id="PTHR11431:SF127">
    <property type="entry name" value="BACTERIAL NON-HEME FERRITIN"/>
    <property type="match status" value="1"/>
</dbReference>
<name>A0A934NRF4_9NOCA</name>
<dbReference type="SUPFAM" id="SSF47240">
    <property type="entry name" value="Ferritin-like"/>
    <property type="match status" value="1"/>
</dbReference>
<organism evidence="8 9">
    <name type="scientific">Antrihabitans stalagmiti</name>
    <dbReference type="NCBI Taxonomy" id="2799499"/>
    <lineage>
        <taxon>Bacteria</taxon>
        <taxon>Bacillati</taxon>
        <taxon>Actinomycetota</taxon>
        <taxon>Actinomycetes</taxon>
        <taxon>Mycobacteriales</taxon>
        <taxon>Nocardiaceae</taxon>
        <taxon>Antrihabitans</taxon>
    </lineage>
</organism>
<feature type="binding site" evidence="5">
    <location>
        <position position="133"/>
    </location>
    <ligand>
        <name>Fe cation</name>
        <dbReference type="ChEBI" id="CHEBI:24875"/>
        <label>1</label>
    </ligand>
</feature>
<keyword evidence="9" id="KW-1185">Reference proteome</keyword>
<evidence type="ECO:0000256" key="6">
    <source>
        <dbReference type="RuleBase" id="RU361145"/>
    </source>
</evidence>
<evidence type="ECO:0000313" key="9">
    <source>
        <dbReference type="Proteomes" id="UP000655868"/>
    </source>
</evidence>
<keyword evidence="2 5" id="KW-0479">Metal-binding</keyword>
<proteinExistence type="predicted"/>
<dbReference type="EMBL" id="JAEMNV010000004">
    <property type="protein sequence ID" value="MBJ8339860.1"/>
    <property type="molecule type" value="Genomic_DNA"/>
</dbReference>
<dbReference type="InterPro" id="IPR009078">
    <property type="entry name" value="Ferritin-like_SF"/>
</dbReference>
<evidence type="ECO:0000259" key="7">
    <source>
        <dbReference type="PROSITE" id="PS50905"/>
    </source>
</evidence>
<dbReference type="InterPro" id="IPR001519">
    <property type="entry name" value="Ferritin"/>
</dbReference>
<reference evidence="8" key="1">
    <citation type="submission" date="2020-12" db="EMBL/GenBank/DDBJ databases">
        <title>Antrihabitans popcorni sp. nov. and Antrihabitans auranticaus sp. nov., isolated from a larva cave.</title>
        <authorList>
            <person name="Lee S.D."/>
            <person name="Kim I.S."/>
        </authorList>
    </citation>
    <scope>NUCLEOTIDE SEQUENCE</scope>
    <source>
        <strain evidence="8">YC3-6</strain>
    </source>
</reference>
<keyword evidence="4 5" id="KW-0408">Iron</keyword>
<protein>
    <recommendedName>
        <fullName evidence="6">Ferritin</fullName>
    </recommendedName>
</protein>
<sequence>MSNSNVNSDSAFHELLREQIRHEFTASQQYIVIAVYFDSNKLPQLARRFYAQAAEERSHALMMVQYLLDRDVPVRVGGLDPITSTVTSVRGAVEFALNQERDVTTKITQLAQTARSSGDYLGEQFIQWFLKEQVEEVASMTTLLAVVDRADGNLFDVEDFVARDFGGAAGRDPSAPRVAGGGV</sequence>
<dbReference type="GO" id="GO:0008199">
    <property type="term" value="F:ferric iron binding"/>
    <property type="evidence" value="ECO:0007669"/>
    <property type="project" value="InterPro"/>
</dbReference>
<evidence type="ECO:0000256" key="5">
    <source>
        <dbReference type="PIRSR" id="PIRSR601519-1"/>
    </source>
</evidence>
<dbReference type="InterPro" id="IPR008331">
    <property type="entry name" value="Ferritin_DPS_dom"/>
</dbReference>
<dbReference type="InterPro" id="IPR041719">
    <property type="entry name" value="Ferritin_prok"/>
</dbReference>
<keyword evidence="3" id="KW-0560">Oxidoreductase</keyword>
<dbReference type="RefSeq" id="WP_199704645.1">
    <property type="nucleotide sequence ID" value="NZ_JAEMNV010000004.1"/>
</dbReference>
<feature type="binding site" evidence="5">
    <location>
        <position position="23"/>
    </location>
    <ligand>
        <name>Fe cation</name>
        <dbReference type="ChEBI" id="CHEBI:24875"/>
        <label>1</label>
    </ligand>
</feature>
<dbReference type="GO" id="GO:0004322">
    <property type="term" value="F:ferroxidase activity"/>
    <property type="evidence" value="ECO:0007669"/>
    <property type="project" value="TreeGrafter"/>
</dbReference>
<dbReference type="Proteomes" id="UP000655868">
    <property type="component" value="Unassembled WGS sequence"/>
</dbReference>
<dbReference type="PROSITE" id="PS50905">
    <property type="entry name" value="FERRITIN_LIKE"/>
    <property type="match status" value="1"/>
</dbReference>
<dbReference type="CDD" id="cd01055">
    <property type="entry name" value="Nonheme_Ferritin"/>
    <property type="match status" value="1"/>
</dbReference>
<feature type="binding site" evidence="5">
    <location>
        <position position="56"/>
    </location>
    <ligand>
        <name>Fe cation</name>
        <dbReference type="ChEBI" id="CHEBI:24875"/>
        <label>1</label>
    </ligand>
</feature>
<dbReference type="GO" id="GO:0006826">
    <property type="term" value="P:iron ion transport"/>
    <property type="evidence" value="ECO:0007669"/>
    <property type="project" value="InterPro"/>
</dbReference>
<accession>A0A934NRF4</accession>
<keyword evidence="1 6" id="KW-0409">Iron storage</keyword>
<evidence type="ECO:0000256" key="2">
    <source>
        <dbReference type="ARBA" id="ARBA00022723"/>
    </source>
</evidence>
<feature type="binding site" evidence="5">
    <location>
        <position position="59"/>
    </location>
    <ligand>
        <name>Fe cation</name>
        <dbReference type="ChEBI" id="CHEBI:24875"/>
        <label>1</label>
    </ligand>
</feature>
<dbReference type="GO" id="GO:0006879">
    <property type="term" value="P:intracellular iron ion homeostasis"/>
    <property type="evidence" value="ECO:0007669"/>
    <property type="project" value="UniProtKB-KW"/>
</dbReference>
<dbReference type="InterPro" id="IPR009040">
    <property type="entry name" value="Ferritin-like_diiron"/>
</dbReference>